<evidence type="ECO:0000313" key="3">
    <source>
        <dbReference type="Proteomes" id="UP000030111"/>
    </source>
</evidence>
<dbReference type="PANTHER" id="PTHR14097">
    <property type="entry name" value="OXIDOREDUCTASE HTATIP2"/>
    <property type="match status" value="1"/>
</dbReference>
<organism evidence="2 3">
    <name type="scientific">Flavobacterium subsaxonicum WB 4.1-42 = DSM 21790</name>
    <dbReference type="NCBI Taxonomy" id="1121898"/>
    <lineage>
        <taxon>Bacteria</taxon>
        <taxon>Pseudomonadati</taxon>
        <taxon>Bacteroidota</taxon>
        <taxon>Flavobacteriia</taxon>
        <taxon>Flavobacteriales</taxon>
        <taxon>Flavobacteriaceae</taxon>
        <taxon>Flavobacterium</taxon>
    </lineage>
</organism>
<sequence>MPKTAIILGASGATGSELLQLLLADARYSTIKLFNRSLIGIANPKIQEHIINLLELDKYADQFTADEVFCCIGTTKAKTPDKDAYYKIDFGIPATAAKLAKANGITTFIVVSAVGANSKSGIFYNRTKGQMEEAVLAQNIARTHILEPSLIVAQRKDNRILEKLFINLWKLVDPLLYGSAGKYKSVTAHNIAKAMLWLANNTFSDVIVKSDTISRIAC</sequence>
<comment type="caution">
    <text evidence="2">The sequence shown here is derived from an EMBL/GenBank/DDBJ whole genome shotgun (WGS) entry which is preliminary data.</text>
</comment>
<proteinExistence type="predicted"/>
<dbReference type="Gene3D" id="3.40.50.720">
    <property type="entry name" value="NAD(P)-binding Rossmann-like Domain"/>
    <property type="match status" value="1"/>
</dbReference>
<dbReference type="OrthoDB" id="9798632at2"/>
<dbReference type="Proteomes" id="UP000030111">
    <property type="component" value="Unassembled WGS sequence"/>
</dbReference>
<dbReference type="PANTHER" id="PTHR14097:SF7">
    <property type="entry name" value="OXIDOREDUCTASE HTATIP2"/>
    <property type="match status" value="1"/>
</dbReference>
<keyword evidence="3" id="KW-1185">Reference proteome</keyword>
<dbReference type="InterPro" id="IPR036291">
    <property type="entry name" value="NAD(P)-bd_dom_sf"/>
</dbReference>
<evidence type="ECO:0000259" key="1">
    <source>
        <dbReference type="Pfam" id="PF13460"/>
    </source>
</evidence>
<name>A0A0A2MHL4_9FLAO</name>
<protein>
    <submittedName>
        <fullName evidence="2">Nucleoside-diphosphate sugar epimerase</fullName>
    </submittedName>
</protein>
<gene>
    <name evidence="2" type="ORF">Q766_16140</name>
</gene>
<dbReference type="eggNOG" id="COG0702">
    <property type="taxonomic scope" value="Bacteria"/>
</dbReference>
<dbReference type="STRING" id="1121898.GCA_000422725_03708"/>
<dbReference type="EMBL" id="JRLY01000015">
    <property type="protein sequence ID" value="KGO91769.1"/>
    <property type="molecule type" value="Genomic_DNA"/>
</dbReference>
<reference evidence="2 3" key="1">
    <citation type="submission" date="2013-09" db="EMBL/GenBank/DDBJ databases">
        <authorList>
            <person name="Zeng Z."/>
            <person name="Chen C."/>
        </authorList>
    </citation>
    <scope>NUCLEOTIDE SEQUENCE [LARGE SCALE GENOMIC DNA]</scope>
    <source>
        <strain evidence="2 3">WB 4.1-42</strain>
    </source>
</reference>
<dbReference type="AlphaFoldDB" id="A0A0A2MHL4"/>
<dbReference type="InterPro" id="IPR016040">
    <property type="entry name" value="NAD(P)-bd_dom"/>
</dbReference>
<dbReference type="SUPFAM" id="SSF51735">
    <property type="entry name" value="NAD(P)-binding Rossmann-fold domains"/>
    <property type="match status" value="1"/>
</dbReference>
<dbReference type="Pfam" id="PF13460">
    <property type="entry name" value="NAD_binding_10"/>
    <property type="match status" value="1"/>
</dbReference>
<accession>A0A0A2MHL4</accession>
<feature type="domain" description="NAD(P)-binding" evidence="1">
    <location>
        <begin position="9"/>
        <end position="143"/>
    </location>
</feature>
<evidence type="ECO:0000313" key="2">
    <source>
        <dbReference type="EMBL" id="KGO91769.1"/>
    </source>
</evidence>
<dbReference type="RefSeq" id="WP_026989800.1">
    <property type="nucleotide sequence ID" value="NZ_AUGP01000002.1"/>
</dbReference>